<organism evidence="5 6">
    <name type="scientific">Cladonia borealis</name>
    <dbReference type="NCBI Taxonomy" id="184061"/>
    <lineage>
        <taxon>Eukaryota</taxon>
        <taxon>Fungi</taxon>
        <taxon>Dikarya</taxon>
        <taxon>Ascomycota</taxon>
        <taxon>Pezizomycotina</taxon>
        <taxon>Lecanoromycetes</taxon>
        <taxon>OSLEUM clade</taxon>
        <taxon>Lecanoromycetidae</taxon>
        <taxon>Lecanorales</taxon>
        <taxon>Lecanorineae</taxon>
        <taxon>Cladoniaceae</taxon>
        <taxon>Cladonia</taxon>
    </lineage>
</organism>
<sequence>MPPLATLAIISPGDMGSAIAKLLIAHNYRVITNVSDRSPSTHTRAQSSGIDLLPTDKELLLQSDYILSIVPPRDAVKTAERFVQAWKEMKAQVEIEREKGVGEKGGVRKEEEEEEEEGEKGGGERERERGLWYVDLNAVSPGTARGVGGLWEGMGVRFVDGGIIGGPPKLQQDGNWTKPSLVLSGPHQLPNHLSETLNATHVGDEIGKASGLKCCFAATSKGLIAIAVQSLTTAKRMGVLEELREMLGVHNPAVKGVLERGVGGMPPKAYRWIDEMKEIARTMREEGGWEGGGRDRGSGGGGDLFECVSEIYGVVEEVLGENATAGTVEDVVGLIGEGVGRRQGGEPGEL</sequence>
<dbReference type="Proteomes" id="UP001166286">
    <property type="component" value="Unassembled WGS sequence"/>
</dbReference>
<comment type="caution">
    <text evidence="5">The sequence shown here is derived from an EMBL/GenBank/DDBJ whole genome shotgun (WGS) entry which is preliminary data.</text>
</comment>
<dbReference type="PANTHER" id="PTHR43580:SF2">
    <property type="entry name" value="CYTOKINE-LIKE NUCLEAR FACTOR N-PAC"/>
    <property type="match status" value="1"/>
</dbReference>
<dbReference type="InterPro" id="IPR051265">
    <property type="entry name" value="HIBADH-related_NP60_sf"/>
</dbReference>
<feature type="region of interest" description="Disordered" evidence="2">
    <location>
        <begin position="98"/>
        <end position="126"/>
    </location>
</feature>
<dbReference type="AlphaFoldDB" id="A0AA39UDG1"/>
<dbReference type="InterPro" id="IPR036291">
    <property type="entry name" value="NAD(P)-bd_dom_sf"/>
</dbReference>
<feature type="domain" description="Phosphogluconate dehydrogenase NAD-binding putative C-terminal" evidence="4">
    <location>
        <begin position="234"/>
        <end position="312"/>
    </location>
</feature>
<dbReference type="Pfam" id="PF03807">
    <property type="entry name" value="F420_oxidored"/>
    <property type="match status" value="1"/>
</dbReference>
<evidence type="ECO:0000259" key="3">
    <source>
        <dbReference type="Pfam" id="PF03807"/>
    </source>
</evidence>
<proteinExistence type="inferred from homology"/>
<evidence type="ECO:0000256" key="1">
    <source>
        <dbReference type="ARBA" id="ARBA00007598"/>
    </source>
</evidence>
<evidence type="ECO:0000313" key="6">
    <source>
        <dbReference type="Proteomes" id="UP001166286"/>
    </source>
</evidence>
<gene>
    <name evidence="5" type="ORF">JMJ35_001505</name>
</gene>
<dbReference type="InterPro" id="IPR028939">
    <property type="entry name" value="P5C_Rdtase_cat_N"/>
</dbReference>
<accession>A0AA39UDG1</accession>
<name>A0AA39UDG1_9LECA</name>
<dbReference type="Gene3D" id="1.10.1040.10">
    <property type="entry name" value="N-(1-d-carboxylethyl)-l-norvaline Dehydrogenase, domain 2"/>
    <property type="match status" value="1"/>
</dbReference>
<feature type="domain" description="Pyrroline-5-carboxylate reductase catalytic N-terminal" evidence="3">
    <location>
        <begin position="7"/>
        <end position="87"/>
    </location>
</feature>
<dbReference type="Gene3D" id="3.40.50.720">
    <property type="entry name" value="NAD(P)-binding Rossmann-like Domain"/>
    <property type="match status" value="1"/>
</dbReference>
<evidence type="ECO:0008006" key="7">
    <source>
        <dbReference type="Google" id="ProtNLM"/>
    </source>
</evidence>
<dbReference type="SUPFAM" id="SSF51735">
    <property type="entry name" value="NAD(P)-binding Rossmann-fold domains"/>
    <property type="match status" value="1"/>
</dbReference>
<feature type="compositionally biased region" description="Basic and acidic residues" evidence="2">
    <location>
        <begin position="98"/>
        <end position="110"/>
    </location>
</feature>
<dbReference type="InterPro" id="IPR008927">
    <property type="entry name" value="6-PGluconate_DH-like_C_sf"/>
</dbReference>
<comment type="similarity">
    <text evidence="1">Belongs to the HIBADH-related family. NP60 subfamily.</text>
</comment>
<evidence type="ECO:0000259" key="4">
    <source>
        <dbReference type="Pfam" id="PF09130"/>
    </source>
</evidence>
<dbReference type="EMBL" id="JAFEKC020000003">
    <property type="protein sequence ID" value="KAK0515471.1"/>
    <property type="molecule type" value="Genomic_DNA"/>
</dbReference>
<dbReference type="Pfam" id="PF09130">
    <property type="entry name" value="DUF1932"/>
    <property type="match status" value="1"/>
</dbReference>
<keyword evidence="6" id="KW-1185">Reference proteome</keyword>
<protein>
    <recommendedName>
        <fullName evidence="7">6-phosphogluconate dehydrogenase C-terminal domain-like protein</fullName>
    </recommendedName>
</protein>
<evidence type="ECO:0000256" key="2">
    <source>
        <dbReference type="SAM" id="MobiDB-lite"/>
    </source>
</evidence>
<dbReference type="SUPFAM" id="SSF48179">
    <property type="entry name" value="6-phosphogluconate dehydrogenase C-terminal domain-like"/>
    <property type="match status" value="1"/>
</dbReference>
<evidence type="ECO:0000313" key="5">
    <source>
        <dbReference type="EMBL" id="KAK0515471.1"/>
    </source>
</evidence>
<dbReference type="InterPro" id="IPR015814">
    <property type="entry name" value="Pgluconate_DH_NAD-bd_C"/>
</dbReference>
<dbReference type="InterPro" id="IPR013328">
    <property type="entry name" value="6PGD_dom2"/>
</dbReference>
<reference evidence="5" key="1">
    <citation type="submission" date="2023-03" db="EMBL/GenBank/DDBJ databases">
        <title>Complete genome of Cladonia borealis.</title>
        <authorList>
            <person name="Park H."/>
        </authorList>
    </citation>
    <scope>NUCLEOTIDE SEQUENCE</scope>
    <source>
        <strain evidence="5">ANT050790</strain>
    </source>
</reference>
<dbReference type="PANTHER" id="PTHR43580">
    <property type="entry name" value="OXIDOREDUCTASE GLYR1-RELATED"/>
    <property type="match status" value="1"/>
</dbReference>